<comment type="caution">
    <text evidence="1">The sequence shown here is derived from an EMBL/GenBank/DDBJ whole genome shotgun (WGS) entry which is preliminary data.</text>
</comment>
<name>A0ABV0BBJ3_9SPHN</name>
<keyword evidence="2" id="KW-1185">Reference proteome</keyword>
<dbReference type="Pfam" id="PF14335">
    <property type="entry name" value="DUF4391"/>
    <property type="match status" value="1"/>
</dbReference>
<gene>
    <name evidence="1" type="ORF">TPR58_17315</name>
</gene>
<sequence>MTGSPITLESLVGAFALPPGPAPRRVPKASLADNVPTAADKRLIEGKLARLDWLAAINPATAGVASATIDGLEVSTVNVLVARTRGPMPPRLAEIIHRAIPQPVVLIHADDAPDAPAAVSLGSKRAAKREAGRVVVTAVHDTGALTVDDRGFLTALALDRLPSSDLGALYAGLVERIDALCAARRGSRPFRLATSADELARWRVALANAADLDARIVALAAAMRKESRLAARVKLGETLRQTKAELDKCKTMLD</sequence>
<proteinExistence type="predicted"/>
<reference evidence="1 2" key="1">
    <citation type="submission" date="2024-05" db="EMBL/GenBank/DDBJ databases">
        <title>Sphingomonas sp. HF-S3 16S ribosomal RNA gene Genome sequencing and assembly.</title>
        <authorList>
            <person name="Lee H."/>
        </authorList>
    </citation>
    <scope>NUCLEOTIDE SEQUENCE [LARGE SCALE GENOMIC DNA]</scope>
    <source>
        <strain evidence="1 2">HF-S3</strain>
    </source>
</reference>
<protein>
    <submittedName>
        <fullName evidence="1">DUF4391 domain-containing protein</fullName>
    </submittedName>
</protein>
<accession>A0ABV0BBJ3</accession>
<dbReference type="InterPro" id="IPR025503">
    <property type="entry name" value="DUF4391"/>
</dbReference>
<evidence type="ECO:0000313" key="1">
    <source>
        <dbReference type="EMBL" id="MEN3748938.1"/>
    </source>
</evidence>
<dbReference type="Proteomes" id="UP001427805">
    <property type="component" value="Unassembled WGS sequence"/>
</dbReference>
<evidence type="ECO:0000313" key="2">
    <source>
        <dbReference type="Proteomes" id="UP001427805"/>
    </source>
</evidence>
<dbReference type="EMBL" id="JBDIZK010000011">
    <property type="protein sequence ID" value="MEN3748938.1"/>
    <property type="molecule type" value="Genomic_DNA"/>
</dbReference>
<dbReference type="RefSeq" id="WP_346247982.1">
    <property type="nucleotide sequence ID" value="NZ_JBDIZK010000011.1"/>
</dbReference>
<organism evidence="1 2">
    <name type="scientific">Sphingomonas rustica</name>
    <dbReference type="NCBI Taxonomy" id="3103142"/>
    <lineage>
        <taxon>Bacteria</taxon>
        <taxon>Pseudomonadati</taxon>
        <taxon>Pseudomonadota</taxon>
        <taxon>Alphaproteobacteria</taxon>
        <taxon>Sphingomonadales</taxon>
        <taxon>Sphingomonadaceae</taxon>
        <taxon>Sphingomonas</taxon>
    </lineage>
</organism>